<comment type="caution">
    <text evidence="1">The sequence shown here is derived from an EMBL/GenBank/DDBJ whole genome shotgun (WGS) entry which is preliminary data.</text>
</comment>
<evidence type="ECO:0000313" key="2">
    <source>
        <dbReference type="Proteomes" id="UP000317977"/>
    </source>
</evidence>
<protein>
    <submittedName>
        <fullName evidence="1">Uncharacterized protein</fullName>
    </submittedName>
</protein>
<accession>A0A5C6EH32</accession>
<organism evidence="1 2">
    <name type="scientific">Rubripirellula reticaptiva</name>
    <dbReference type="NCBI Taxonomy" id="2528013"/>
    <lineage>
        <taxon>Bacteria</taxon>
        <taxon>Pseudomonadati</taxon>
        <taxon>Planctomycetota</taxon>
        <taxon>Planctomycetia</taxon>
        <taxon>Pirellulales</taxon>
        <taxon>Pirellulaceae</taxon>
        <taxon>Rubripirellula</taxon>
    </lineage>
</organism>
<reference evidence="1 2" key="1">
    <citation type="submission" date="2019-02" db="EMBL/GenBank/DDBJ databases">
        <title>Deep-cultivation of Planctomycetes and their phenomic and genomic characterization uncovers novel biology.</title>
        <authorList>
            <person name="Wiegand S."/>
            <person name="Jogler M."/>
            <person name="Boedeker C."/>
            <person name="Pinto D."/>
            <person name="Vollmers J."/>
            <person name="Rivas-Marin E."/>
            <person name="Kohn T."/>
            <person name="Peeters S.H."/>
            <person name="Heuer A."/>
            <person name="Rast P."/>
            <person name="Oberbeckmann S."/>
            <person name="Bunk B."/>
            <person name="Jeske O."/>
            <person name="Meyerdierks A."/>
            <person name="Storesund J.E."/>
            <person name="Kallscheuer N."/>
            <person name="Luecker S."/>
            <person name="Lage O.M."/>
            <person name="Pohl T."/>
            <person name="Merkel B.J."/>
            <person name="Hornburger P."/>
            <person name="Mueller R.-W."/>
            <person name="Bruemmer F."/>
            <person name="Labrenz M."/>
            <person name="Spormann A.M."/>
            <person name="Op Den Camp H."/>
            <person name="Overmann J."/>
            <person name="Amann R."/>
            <person name="Jetten M.S.M."/>
            <person name="Mascher T."/>
            <person name="Medema M.H."/>
            <person name="Devos D.P."/>
            <person name="Kaster A.-K."/>
            <person name="Ovreas L."/>
            <person name="Rohde M."/>
            <person name="Galperin M.Y."/>
            <person name="Jogler C."/>
        </authorList>
    </citation>
    <scope>NUCLEOTIDE SEQUENCE [LARGE SCALE GENOMIC DNA]</scope>
    <source>
        <strain evidence="1 2">Poly59</strain>
    </source>
</reference>
<keyword evidence="2" id="KW-1185">Reference proteome</keyword>
<dbReference type="Proteomes" id="UP000317977">
    <property type="component" value="Unassembled WGS sequence"/>
</dbReference>
<proteinExistence type="predicted"/>
<gene>
    <name evidence="1" type="ORF">Poly59_37470</name>
</gene>
<dbReference type="RefSeq" id="WP_146535442.1">
    <property type="nucleotide sequence ID" value="NZ_SJPX01000004.1"/>
</dbReference>
<evidence type="ECO:0000313" key="1">
    <source>
        <dbReference type="EMBL" id="TWU49133.1"/>
    </source>
</evidence>
<sequence>MKAATVSELKKALVRLDHDDLLDACLRLAKFKVDNKELLTYLLMKSADEQAYAREVCDDIDEQIPPARSIHKKTMRKIVRSMEKCLRYSGDKETELHVRIHFCREFVDRGIRFGNCRVSANMYAAQMKKIEKAIDKVHPDLQFDFRHEMQGLESLLR</sequence>
<dbReference type="AlphaFoldDB" id="A0A5C6EH32"/>
<dbReference type="EMBL" id="SJPX01000004">
    <property type="protein sequence ID" value="TWU49133.1"/>
    <property type="molecule type" value="Genomic_DNA"/>
</dbReference>
<dbReference type="OrthoDB" id="265699at2"/>
<name>A0A5C6EH32_9BACT</name>